<organism evidence="2 3">
    <name type="scientific">Chloroflexus islandicus</name>
    <dbReference type="NCBI Taxonomy" id="1707952"/>
    <lineage>
        <taxon>Bacteria</taxon>
        <taxon>Bacillati</taxon>
        <taxon>Chloroflexota</taxon>
        <taxon>Chloroflexia</taxon>
        <taxon>Chloroflexales</taxon>
        <taxon>Chloroflexineae</taxon>
        <taxon>Chloroflexaceae</taxon>
        <taxon>Chloroflexus</taxon>
    </lineage>
</organism>
<dbReference type="EMBL" id="LWQS01000061">
    <property type="protein sequence ID" value="OAN44942.1"/>
    <property type="molecule type" value="Genomic_DNA"/>
</dbReference>
<dbReference type="STRING" id="1707952.A6A03_15755"/>
<dbReference type="Pfam" id="PF00561">
    <property type="entry name" value="Abhydrolase_1"/>
    <property type="match status" value="1"/>
</dbReference>
<comment type="caution">
    <text evidence="2">The sequence shown here is derived from an EMBL/GenBank/DDBJ whole genome shotgun (WGS) entry which is preliminary data.</text>
</comment>
<dbReference type="InterPro" id="IPR000073">
    <property type="entry name" value="AB_hydrolase_1"/>
</dbReference>
<dbReference type="PANTHER" id="PTHR12277">
    <property type="entry name" value="ALPHA/BETA HYDROLASE DOMAIN-CONTAINING PROTEIN"/>
    <property type="match status" value="1"/>
</dbReference>
<accession>A0A178M871</accession>
<dbReference type="InterPro" id="IPR029058">
    <property type="entry name" value="AB_hydrolase_fold"/>
</dbReference>
<dbReference type="GO" id="GO:0016787">
    <property type="term" value="F:hydrolase activity"/>
    <property type="evidence" value="ECO:0007669"/>
    <property type="project" value="UniProtKB-KW"/>
</dbReference>
<feature type="domain" description="AB hydrolase-1" evidence="1">
    <location>
        <begin position="74"/>
        <end position="195"/>
    </location>
</feature>
<name>A0A178M871_9CHLR</name>
<evidence type="ECO:0000259" key="1">
    <source>
        <dbReference type="Pfam" id="PF00561"/>
    </source>
</evidence>
<dbReference type="SUPFAM" id="SSF53474">
    <property type="entry name" value="alpha/beta-Hydrolases"/>
    <property type="match status" value="1"/>
</dbReference>
<sequence length="269" mass="29879">MLKPMVQLLGVIALGYVLLCATIYAAQERLLFFPEYDPPGTQYNVGWPVEEAFIPVEGATLHALWFRTTNPAGVILYFHGNGGSLRSWGAVAPDFIVRGYDVVMVDYRGYGQSSGSISHEAQLLADADAVYDWMLARYPEEHIVLYGRSLGTSLAAWLAANRQPRLLLLESPLYSVEAIARRQFPWVPSVLLKYPLRTHSWIERVRCPVVIIHGTDDTIIPISDGEQLAAHVTAPLAFYRITGGGHNNLAAFDLYYHALDIALGTPRQP</sequence>
<dbReference type="Gene3D" id="3.40.50.1820">
    <property type="entry name" value="alpha/beta hydrolase"/>
    <property type="match status" value="1"/>
</dbReference>
<protein>
    <submittedName>
        <fullName evidence="2">Hydrolase</fullName>
    </submittedName>
</protein>
<proteinExistence type="predicted"/>
<dbReference type="PANTHER" id="PTHR12277:SF81">
    <property type="entry name" value="PROTEIN ABHD13"/>
    <property type="match status" value="1"/>
</dbReference>
<keyword evidence="2" id="KW-0378">Hydrolase</keyword>
<dbReference type="Proteomes" id="UP000078287">
    <property type="component" value="Unassembled WGS sequence"/>
</dbReference>
<dbReference type="OrthoDB" id="9776685at2"/>
<gene>
    <name evidence="2" type="ORF">A6A03_15755</name>
</gene>
<reference evidence="2 3" key="1">
    <citation type="submission" date="2016-04" db="EMBL/GenBank/DDBJ databases">
        <title>Chloroflexus islandicus sp. nov., a thermophilic filamentous anoxygenic phototrophic bacterium from geyser Strokkur (Iceland).</title>
        <authorList>
            <person name="Gaisin V.A."/>
            <person name="Kalashnikov A.M."/>
            <person name="Sukhacheva M.V."/>
            <person name="Grouzdev D.S."/>
            <person name="Ivanov T.M."/>
            <person name="Kuznetsov B."/>
            <person name="Gorlenko V.M."/>
        </authorList>
    </citation>
    <scope>NUCLEOTIDE SEQUENCE [LARGE SCALE GENOMIC DNA]</scope>
    <source>
        <strain evidence="3">isl-2</strain>
    </source>
</reference>
<keyword evidence="3" id="KW-1185">Reference proteome</keyword>
<evidence type="ECO:0000313" key="3">
    <source>
        <dbReference type="Proteomes" id="UP000078287"/>
    </source>
</evidence>
<evidence type="ECO:0000313" key="2">
    <source>
        <dbReference type="EMBL" id="OAN44942.1"/>
    </source>
</evidence>
<dbReference type="AlphaFoldDB" id="A0A178M871"/>